<dbReference type="InterPro" id="IPR016035">
    <property type="entry name" value="Acyl_Trfase/lysoPLipase"/>
</dbReference>
<keyword evidence="2" id="KW-0442">Lipid degradation</keyword>
<dbReference type="EMBL" id="CP029822">
    <property type="protein sequence ID" value="AZS51009.1"/>
    <property type="molecule type" value="Genomic_DNA"/>
</dbReference>
<gene>
    <name evidence="4" type="ORF">DM558_09555</name>
</gene>
<proteinExistence type="predicted"/>
<dbReference type="RefSeq" id="WP_127163752.1">
    <property type="nucleotide sequence ID" value="NZ_CP029822.1"/>
</dbReference>
<feature type="active site" description="Nucleophile" evidence="2">
    <location>
        <position position="43"/>
    </location>
</feature>
<dbReference type="PANTHER" id="PTHR46394:SF1">
    <property type="entry name" value="PNPLA DOMAIN-CONTAINING PROTEIN"/>
    <property type="match status" value="1"/>
</dbReference>
<dbReference type="SUPFAM" id="SSF52151">
    <property type="entry name" value="FabD/lysophospholipase-like"/>
    <property type="match status" value="1"/>
</dbReference>
<dbReference type="KEGG" id="emo:DM558_09555"/>
<feature type="short sequence motif" description="DGA/G" evidence="2">
    <location>
        <begin position="185"/>
        <end position="187"/>
    </location>
</feature>
<feature type="active site" description="Proton acceptor" evidence="2">
    <location>
        <position position="185"/>
    </location>
</feature>
<feature type="short sequence motif" description="GXGXXG" evidence="2">
    <location>
        <begin position="12"/>
        <end position="17"/>
    </location>
</feature>
<protein>
    <submittedName>
        <fullName evidence="4">Patatin</fullName>
    </submittedName>
</protein>
<evidence type="ECO:0000313" key="5">
    <source>
        <dbReference type="Proteomes" id="UP000273143"/>
    </source>
</evidence>
<dbReference type="PROSITE" id="PS51635">
    <property type="entry name" value="PNPLA"/>
    <property type="match status" value="1"/>
</dbReference>
<dbReference type="GO" id="GO:0016042">
    <property type="term" value="P:lipid catabolic process"/>
    <property type="evidence" value="ECO:0007669"/>
    <property type="project" value="UniProtKB-UniRule"/>
</dbReference>
<keyword evidence="2" id="KW-0378">Hydrolase</keyword>
<accession>A0A3Q9JJN3</accession>
<evidence type="ECO:0000256" key="2">
    <source>
        <dbReference type="PROSITE-ProRule" id="PRU01161"/>
    </source>
</evidence>
<feature type="short sequence motif" description="GXSXG" evidence="2">
    <location>
        <begin position="41"/>
        <end position="45"/>
    </location>
</feature>
<dbReference type="Proteomes" id="UP000273143">
    <property type="component" value="Chromosome"/>
</dbReference>
<dbReference type="InterPro" id="IPR052580">
    <property type="entry name" value="Lipid_Hydrolase"/>
</dbReference>
<keyword evidence="5" id="KW-1185">Reference proteome</keyword>
<dbReference type="InterPro" id="IPR002641">
    <property type="entry name" value="PNPLA_dom"/>
</dbReference>
<dbReference type="GO" id="GO:0016787">
    <property type="term" value="F:hydrolase activity"/>
    <property type="evidence" value="ECO:0007669"/>
    <property type="project" value="UniProtKB-UniRule"/>
</dbReference>
<evidence type="ECO:0000256" key="1">
    <source>
        <dbReference type="ARBA" id="ARBA00023098"/>
    </source>
</evidence>
<evidence type="ECO:0000313" key="4">
    <source>
        <dbReference type="EMBL" id="AZS51009.1"/>
    </source>
</evidence>
<feature type="domain" description="PNPLA" evidence="3">
    <location>
        <begin position="8"/>
        <end position="198"/>
    </location>
</feature>
<dbReference type="Gene3D" id="3.40.1090.10">
    <property type="entry name" value="Cytosolic phospholipase A2 catalytic domain"/>
    <property type="match status" value="2"/>
</dbReference>
<dbReference type="Pfam" id="PF01734">
    <property type="entry name" value="Patatin"/>
    <property type="match status" value="1"/>
</dbReference>
<sequence>MAYNFKNIVFEGGGVKGIAYLGAMEVFNEKGILSAIERVGGTSAGAIYAVATGLNYSVEEVQDIIWNMDFNKFMDDSWGVIRNSNRLLNQFGWFKGDFFLNWMKDIIKKKTGSATTTFAQLESMKKDKGFKSVYLVGCNLSTGFSEVYSAETTPDMAICDAVRISMSIPVFFASVKASNGDILVDGGTVRNYPVKLFDRKKYLSSDNFEETDYYKAANTKNGQYEVDYVFNKETLGFKLSSKEEIDVFWYKHEPAHSKINDFFDYTKRLISTVIDMQSDVHLHSDDWARSIYIDSLNVSATDFDLTDDTKTKLINSGKEGTLRYFEWYDKQ</sequence>
<dbReference type="AlphaFoldDB" id="A0A3Q9JJN3"/>
<reference evidence="5" key="1">
    <citation type="submission" date="2018-06" db="EMBL/GenBank/DDBJ databases">
        <title>Complete genome of Pseudomonas insecticola strain QZS01.</title>
        <authorList>
            <person name="Wang J."/>
            <person name="Su Q."/>
        </authorList>
    </citation>
    <scope>NUCLEOTIDE SEQUENCE [LARGE SCALE GENOMIC DNA]</scope>
    <source>
        <strain evidence="5">QZS01</strain>
    </source>
</reference>
<dbReference type="CDD" id="cd07207">
    <property type="entry name" value="Pat_ExoU_VipD_like"/>
    <property type="match status" value="1"/>
</dbReference>
<evidence type="ECO:0000259" key="3">
    <source>
        <dbReference type="PROSITE" id="PS51635"/>
    </source>
</evidence>
<organism evidence="4 5">
    <name type="scientific">Entomomonas moraniae</name>
    <dbReference type="NCBI Taxonomy" id="2213226"/>
    <lineage>
        <taxon>Bacteria</taxon>
        <taxon>Pseudomonadati</taxon>
        <taxon>Pseudomonadota</taxon>
        <taxon>Gammaproteobacteria</taxon>
        <taxon>Pseudomonadales</taxon>
        <taxon>Pseudomonadaceae</taxon>
        <taxon>Entomomonas</taxon>
    </lineage>
</organism>
<name>A0A3Q9JJN3_9GAMM</name>
<dbReference type="PANTHER" id="PTHR46394">
    <property type="entry name" value="ANNEXIN"/>
    <property type="match status" value="1"/>
</dbReference>
<keyword evidence="1 2" id="KW-0443">Lipid metabolism</keyword>